<keyword evidence="1" id="KW-1185">Reference proteome</keyword>
<evidence type="ECO:0000313" key="2">
    <source>
        <dbReference type="RefSeq" id="XP_025404818.1"/>
    </source>
</evidence>
<dbReference type="GeneID" id="112679290"/>
<gene>
    <name evidence="2" type="primary">LOC112679290</name>
</gene>
<dbReference type="AlphaFoldDB" id="A0A8B8F2B7"/>
<protein>
    <submittedName>
        <fullName evidence="2">Zinc finger MYM-type protein 5-like</fullName>
    </submittedName>
</protein>
<reference evidence="2" key="1">
    <citation type="submission" date="2025-08" db="UniProtKB">
        <authorList>
            <consortium name="RefSeq"/>
        </authorList>
    </citation>
    <scope>IDENTIFICATION</scope>
    <source>
        <tissue evidence="2">Whole body</tissue>
    </source>
</reference>
<evidence type="ECO:0000313" key="1">
    <source>
        <dbReference type="Proteomes" id="UP000694846"/>
    </source>
</evidence>
<name>A0A8B8F2B7_9HEMI</name>
<organism evidence="1 2">
    <name type="scientific">Sipha flava</name>
    <name type="common">yellow sugarcane aphid</name>
    <dbReference type="NCBI Taxonomy" id="143950"/>
    <lineage>
        <taxon>Eukaryota</taxon>
        <taxon>Metazoa</taxon>
        <taxon>Ecdysozoa</taxon>
        <taxon>Arthropoda</taxon>
        <taxon>Hexapoda</taxon>
        <taxon>Insecta</taxon>
        <taxon>Pterygota</taxon>
        <taxon>Neoptera</taxon>
        <taxon>Paraneoptera</taxon>
        <taxon>Hemiptera</taxon>
        <taxon>Sternorrhyncha</taxon>
        <taxon>Aphidomorpha</taxon>
        <taxon>Aphidoidea</taxon>
        <taxon>Aphididae</taxon>
        <taxon>Sipha</taxon>
    </lineage>
</organism>
<accession>A0A8B8F2B7</accession>
<proteinExistence type="predicted"/>
<sequence>MYGHPTADIKLEMTNISDLVSDIIFNKYKIRDPYYWPEKISNSFREYCTQKGPEFFQNKNDDFKQSARLYDHKRLFTASMFKRTLPNGEIGDRKWVMYSIKQGSIYCFMCKLFSSRLNSLFVSKGFDNWKKYEKLS</sequence>
<dbReference type="RefSeq" id="XP_025404818.1">
    <property type="nucleotide sequence ID" value="XM_025549033.1"/>
</dbReference>
<dbReference type="OrthoDB" id="6624017at2759"/>
<dbReference type="Proteomes" id="UP000694846">
    <property type="component" value="Unplaced"/>
</dbReference>